<dbReference type="Proteomes" id="UP001238334">
    <property type="component" value="Chromosome"/>
</dbReference>
<evidence type="ECO:0000313" key="1">
    <source>
        <dbReference type="EMBL" id="WIY24537.1"/>
    </source>
</evidence>
<reference evidence="1 2" key="1">
    <citation type="submission" date="2023-06" db="EMBL/GenBank/DDBJ databases">
        <title>Parasedimentitalea psychrophila sp. nov., a psychrophilic bacterium isolated from deep-sea sediment.</title>
        <authorList>
            <person name="Li A."/>
        </authorList>
    </citation>
    <scope>NUCLEOTIDE SEQUENCE [LARGE SCALE GENOMIC DNA]</scope>
    <source>
        <strain evidence="1 2">QS115</strain>
    </source>
</reference>
<accession>A0A9Y2KZ40</accession>
<evidence type="ECO:0000313" key="2">
    <source>
        <dbReference type="Proteomes" id="UP001238334"/>
    </source>
</evidence>
<name>A0A9Y2KZ40_9RHOB</name>
<dbReference type="RefSeq" id="WP_270920772.1">
    <property type="nucleotide sequence ID" value="NZ_CP127247.1"/>
</dbReference>
<protein>
    <submittedName>
        <fullName evidence="1">Uncharacterized protein</fullName>
    </submittedName>
</protein>
<dbReference type="AlphaFoldDB" id="A0A9Y2KZ40"/>
<keyword evidence="2" id="KW-1185">Reference proteome</keyword>
<proteinExistence type="predicted"/>
<organism evidence="1 2">
    <name type="scientific">Parasedimentitalea psychrophila</name>
    <dbReference type="NCBI Taxonomy" id="2997337"/>
    <lineage>
        <taxon>Bacteria</taxon>
        <taxon>Pseudomonadati</taxon>
        <taxon>Pseudomonadota</taxon>
        <taxon>Alphaproteobacteria</taxon>
        <taxon>Rhodobacterales</taxon>
        <taxon>Paracoccaceae</taxon>
        <taxon>Parasedimentitalea</taxon>
    </lineage>
</organism>
<gene>
    <name evidence="1" type="ORF">QPJ95_18655</name>
</gene>
<dbReference type="EMBL" id="CP127247">
    <property type="protein sequence ID" value="WIY24537.1"/>
    <property type="molecule type" value="Genomic_DNA"/>
</dbReference>
<sequence>MDFRSPTASAQARRKTIKRFTEHLPNKDVEIGVAALEKLFEELGDPVEGFPDWHPIRTAPGRNHNGRVKFFDEIDTYSGKDHTILFVKGFVTCPFNEATSDALVEAADQFNGLSAERLYEPLWSEGTFPVKVTAIEIELEGDGTIPLRQVMRWHFEGLAKSGRFSDVAETWWNMRSELMGRPHGSRSSLFVNQNTGGHIRKTLEAANDSGMFGPVREWSLDMLSERKQDQIRNTMFEAAIKASGGKSGTFKFQLVGQSCQAKIRDVDGDGSFITVAVSMNRVDRPDGSFQTDLMVDGVYKPENHEYPSSGTPLGKLAFAKMVLGD</sequence>
<dbReference type="KEGG" id="ppso:QPJ95_18655"/>